<dbReference type="GO" id="GO:0005524">
    <property type="term" value="F:ATP binding"/>
    <property type="evidence" value="ECO:0007669"/>
    <property type="project" value="InterPro"/>
</dbReference>
<dbReference type="GeneID" id="112905036"/>
<dbReference type="Gene3D" id="3.40.50.300">
    <property type="entry name" value="P-loop containing nucleotide triphosphate hydrolases"/>
    <property type="match status" value="1"/>
</dbReference>
<keyword evidence="3" id="KW-0067">ATP-binding</keyword>
<keyword evidence="3" id="KW-0347">Helicase</keyword>
<name>A0A7F5R8V5_AGRPL</name>
<dbReference type="PROSITE" id="PS51192">
    <property type="entry name" value="HELICASE_ATP_BIND_1"/>
    <property type="match status" value="1"/>
</dbReference>
<dbReference type="OrthoDB" id="5575at2759"/>
<keyword evidence="3" id="KW-0378">Hydrolase</keyword>
<organism evidence="2 3">
    <name type="scientific">Agrilus planipennis</name>
    <name type="common">Emerald ash borer</name>
    <name type="synonym">Agrilus marcopoli</name>
    <dbReference type="NCBI Taxonomy" id="224129"/>
    <lineage>
        <taxon>Eukaryota</taxon>
        <taxon>Metazoa</taxon>
        <taxon>Ecdysozoa</taxon>
        <taxon>Arthropoda</taxon>
        <taxon>Hexapoda</taxon>
        <taxon>Insecta</taxon>
        <taxon>Pterygota</taxon>
        <taxon>Neoptera</taxon>
        <taxon>Endopterygota</taxon>
        <taxon>Coleoptera</taxon>
        <taxon>Polyphaga</taxon>
        <taxon>Elateriformia</taxon>
        <taxon>Buprestoidea</taxon>
        <taxon>Buprestidae</taxon>
        <taxon>Agrilinae</taxon>
        <taxon>Agrilus</taxon>
    </lineage>
</organism>
<proteinExistence type="predicted"/>
<dbReference type="InterPro" id="IPR052247">
    <property type="entry name" value="Meiotic_Crossover_Helicase"/>
</dbReference>
<dbReference type="PANTHER" id="PTHR47835:SF3">
    <property type="entry name" value="HELICASE FOR MEIOSIS 1"/>
    <property type="match status" value="1"/>
</dbReference>
<dbReference type="Pfam" id="PF00270">
    <property type="entry name" value="DEAD"/>
    <property type="match status" value="1"/>
</dbReference>
<dbReference type="GO" id="GO:0043138">
    <property type="term" value="F:3'-5' DNA helicase activity"/>
    <property type="evidence" value="ECO:0007669"/>
    <property type="project" value="UniProtKB-EC"/>
</dbReference>
<reference evidence="3" key="1">
    <citation type="submission" date="2025-08" db="UniProtKB">
        <authorList>
            <consortium name="RefSeq"/>
        </authorList>
    </citation>
    <scope>IDENTIFICATION</scope>
    <source>
        <tissue evidence="3">Entire body</tissue>
    </source>
</reference>
<dbReference type="SUPFAM" id="SSF52540">
    <property type="entry name" value="P-loop containing nucleoside triphosphate hydrolases"/>
    <property type="match status" value="1"/>
</dbReference>
<keyword evidence="2" id="KW-1185">Reference proteome</keyword>
<feature type="domain" description="Helicase ATP-binding" evidence="1">
    <location>
        <begin position="58"/>
        <end position="209"/>
    </location>
</feature>
<evidence type="ECO:0000313" key="3">
    <source>
        <dbReference type="RefSeq" id="XP_025832390.1"/>
    </source>
</evidence>
<accession>A0A7F5R8V5</accession>
<dbReference type="SMART" id="SM00487">
    <property type="entry name" value="DEXDc"/>
    <property type="match status" value="1"/>
</dbReference>
<evidence type="ECO:0000259" key="1">
    <source>
        <dbReference type="PROSITE" id="PS51192"/>
    </source>
</evidence>
<dbReference type="KEGG" id="apln:112905036"/>
<dbReference type="GO" id="GO:0016787">
    <property type="term" value="F:hydrolase activity"/>
    <property type="evidence" value="ECO:0007669"/>
    <property type="project" value="UniProtKB-KW"/>
</dbReference>
<evidence type="ECO:0000313" key="2">
    <source>
        <dbReference type="Proteomes" id="UP000192223"/>
    </source>
</evidence>
<dbReference type="AlphaFoldDB" id="A0A7F5R8V5"/>
<dbReference type="InParanoid" id="A0A7F5R8V5"/>
<dbReference type="InterPro" id="IPR027417">
    <property type="entry name" value="P-loop_NTPase"/>
</dbReference>
<gene>
    <name evidence="3" type="primary">LOC112905036</name>
</gene>
<dbReference type="PANTHER" id="PTHR47835">
    <property type="entry name" value="HFM1, ATP DEPENDENT DNA HELICASE HOMOLOG"/>
    <property type="match status" value="1"/>
</dbReference>
<dbReference type="RefSeq" id="XP_025832390.1">
    <property type="nucleotide sequence ID" value="XM_025976605.1"/>
</dbReference>
<dbReference type="Proteomes" id="UP000192223">
    <property type="component" value="Unplaced"/>
</dbReference>
<dbReference type="GO" id="GO:0003676">
    <property type="term" value="F:nucleic acid binding"/>
    <property type="evidence" value="ECO:0007669"/>
    <property type="project" value="InterPro"/>
</dbReference>
<keyword evidence="3" id="KW-0547">Nucleotide-binding</keyword>
<dbReference type="InterPro" id="IPR014001">
    <property type="entry name" value="Helicase_ATP-bd"/>
</dbReference>
<dbReference type="InterPro" id="IPR011545">
    <property type="entry name" value="DEAD/DEAH_box_helicase_dom"/>
</dbReference>
<protein>
    <submittedName>
        <fullName evidence="3">Probable ATP-dependent DNA helicase HFM1</fullName>
    </submittedName>
</protein>
<sequence length="209" mass="24576">MDLVSTNQRLMTSYESEKDWSSFIRENNLRSVEEIPENYRHVFSNFTHFNKIQSKVFDDIYYTDHPVVISSPTGSGKTVLFELAIIRFLINLELINRPNAYRMVYISPLKALCDERLIDWHDKFNSLGVNCISVTGDNENYDLYNLKNFALIITTPEKWDSLTRKWRNNKILMQSIKLFMIDEVHLLNEDSRGSTLEVVVSLFNNYLFV</sequence>